<dbReference type="AlphaFoldDB" id="A0A1I5Q4K1"/>
<sequence>MDAISEMLGNLGVPSVAEMNVNENYTITVDGFEDLTIEKIGDGRLSVGHYYTQRGDLMSDPEVVFMIDDDEWRAVRYTQHPLAHEHDESGLDLSEFLSTWGKNLRRQGFVDAANRRVADD</sequence>
<dbReference type="Proteomes" id="UP000183769">
    <property type="component" value="Unassembled WGS sequence"/>
</dbReference>
<dbReference type="OrthoDB" id="242695at2157"/>
<keyword evidence="3" id="KW-1185">Reference proteome</keyword>
<evidence type="ECO:0000313" key="2">
    <source>
        <dbReference type="EMBL" id="SFP41284.1"/>
    </source>
</evidence>
<evidence type="ECO:0000259" key="1">
    <source>
        <dbReference type="Pfam" id="PF21849"/>
    </source>
</evidence>
<gene>
    <name evidence="2" type="ORF">SAMN05216277_103256</name>
</gene>
<protein>
    <recommendedName>
        <fullName evidence="1">DUF6908 domain-containing protein</fullName>
    </recommendedName>
</protein>
<organism evidence="2 3">
    <name type="scientific">Halolamina pelagica</name>
    <dbReference type="NCBI Taxonomy" id="699431"/>
    <lineage>
        <taxon>Archaea</taxon>
        <taxon>Methanobacteriati</taxon>
        <taxon>Methanobacteriota</taxon>
        <taxon>Stenosarchaea group</taxon>
        <taxon>Halobacteria</taxon>
        <taxon>Halobacteriales</taxon>
        <taxon>Haloferacaceae</taxon>
    </lineage>
</organism>
<dbReference type="Pfam" id="PF21849">
    <property type="entry name" value="DUF6908"/>
    <property type="match status" value="1"/>
</dbReference>
<dbReference type="EMBL" id="FOXI01000003">
    <property type="protein sequence ID" value="SFP41284.1"/>
    <property type="molecule type" value="Genomic_DNA"/>
</dbReference>
<name>A0A1I5Q4K1_9EURY</name>
<proteinExistence type="predicted"/>
<evidence type="ECO:0000313" key="3">
    <source>
        <dbReference type="Proteomes" id="UP000183769"/>
    </source>
</evidence>
<accession>A0A1I5Q4K1</accession>
<reference evidence="3" key="1">
    <citation type="submission" date="2016-10" db="EMBL/GenBank/DDBJ databases">
        <authorList>
            <person name="Varghese N."/>
            <person name="Submissions S."/>
        </authorList>
    </citation>
    <scope>NUCLEOTIDE SEQUENCE [LARGE SCALE GENOMIC DNA]</scope>
    <source>
        <strain evidence="3">CGMCC 1.10329</strain>
    </source>
</reference>
<dbReference type="RefSeq" id="WP_074876631.1">
    <property type="nucleotide sequence ID" value="NZ_FOXI01000003.1"/>
</dbReference>
<dbReference type="InterPro" id="IPR054203">
    <property type="entry name" value="DUF6908"/>
</dbReference>
<feature type="domain" description="DUF6908" evidence="1">
    <location>
        <begin position="22"/>
        <end position="110"/>
    </location>
</feature>